<sequence>MTAENMQSNESNESLDASKYSYDIVPYPSHPFRQTHPERLHAISRMFGMSPAEITQCRVLEIGCAGGGNIIPMAETLPESQFVGIDLSQRQIESALSSVEKLGLTNIELKHLDVMDVDQSLGKFDYIICHGVFSWVPPDAQDKILAVCRDHLNPQGVALVSYNTLPGWRLRGAIRDMMSYHVRNLSDPTKKIQQARALLEFLASSVSAETGAYGKMIHSELNLLKNQTDNYLYHDHLEMNNYQFYFHQFIEQANKHNLQYLAESHIATMWTGNFAKDVAQTLERVAPDIIQREQYADFVRNRMFRQTILCAKGTKLDRALNENTLNGSWINSPMRMIEKDPAKNFPENTVSFRNLQTNQGLNTSDPLMITAIEYLGDQFPLAVSFDDLLARVQTKAEELGNVEMSQLRRAMANNMIHLAVGGVVELSYTPNRFTREISVKPKTSGVARLQAASVDRLTNARHEIIKLDDLTRHIVTMIDGEKTHHEIRNGLKDMLHNGKLTMRKDGEPMPAPNGEMLEKIATEAVAKAMQRLSKAAMLIS</sequence>
<evidence type="ECO:0000259" key="3">
    <source>
        <dbReference type="Pfam" id="PF21782"/>
    </source>
</evidence>
<evidence type="ECO:0000313" key="4">
    <source>
        <dbReference type="EMBL" id="EAQ81984.1"/>
    </source>
</evidence>
<feature type="domain" description="PKMT C-terminal winged helix" evidence="3">
    <location>
        <begin position="440"/>
        <end position="536"/>
    </location>
</feature>
<dbReference type="InterPro" id="IPR041698">
    <property type="entry name" value="Methyltransf_25"/>
</dbReference>
<feature type="domain" description="Methyltransferase regulatory" evidence="1">
    <location>
        <begin position="229"/>
        <end position="310"/>
    </location>
</feature>
<gene>
    <name evidence="4" type="ORF">DSM3645_17570</name>
</gene>
<dbReference type="HOGENOM" id="CLU_037603_1_1_0"/>
<evidence type="ECO:0000313" key="5">
    <source>
        <dbReference type="Proteomes" id="UP000004358"/>
    </source>
</evidence>
<dbReference type="Proteomes" id="UP000004358">
    <property type="component" value="Unassembled WGS sequence"/>
</dbReference>
<dbReference type="SUPFAM" id="SSF53335">
    <property type="entry name" value="S-adenosyl-L-methionine-dependent methyltransferases"/>
    <property type="match status" value="1"/>
</dbReference>
<evidence type="ECO:0000259" key="2">
    <source>
        <dbReference type="Pfam" id="PF13649"/>
    </source>
</evidence>
<dbReference type="EMBL" id="AANZ01000003">
    <property type="protein sequence ID" value="EAQ81984.1"/>
    <property type="molecule type" value="Genomic_DNA"/>
</dbReference>
<dbReference type="Gene3D" id="3.40.50.150">
    <property type="entry name" value="Vaccinia Virus protein VP39"/>
    <property type="match status" value="1"/>
</dbReference>
<dbReference type="AlphaFoldDB" id="A3ZNT6"/>
<dbReference type="RefSeq" id="WP_002651412.1">
    <property type="nucleotide sequence ID" value="NZ_CH672376.1"/>
</dbReference>
<dbReference type="Pfam" id="PF13649">
    <property type="entry name" value="Methyltransf_25"/>
    <property type="match status" value="1"/>
</dbReference>
<dbReference type="Pfam" id="PF10119">
    <property type="entry name" value="MethyTransf_Reg"/>
    <property type="match status" value="1"/>
</dbReference>
<dbReference type="InterPro" id="IPR018773">
    <property type="entry name" value="MeTrfase_reg_dom_prd"/>
</dbReference>
<proteinExistence type="predicted"/>
<accession>A3ZNT6</accession>
<dbReference type="PANTHER" id="PTHR43667">
    <property type="entry name" value="CYCLOPROPANE-FATTY-ACYL-PHOSPHOLIPID SYNTHASE"/>
    <property type="match status" value="1"/>
</dbReference>
<evidence type="ECO:0000259" key="1">
    <source>
        <dbReference type="Pfam" id="PF10119"/>
    </source>
</evidence>
<dbReference type="InterPro" id="IPR048976">
    <property type="entry name" value="WHD_PKMT"/>
</dbReference>
<dbReference type="InterPro" id="IPR029063">
    <property type="entry name" value="SAM-dependent_MTases_sf"/>
</dbReference>
<feature type="domain" description="Methyltransferase" evidence="2">
    <location>
        <begin position="59"/>
        <end position="156"/>
    </location>
</feature>
<dbReference type="OrthoDB" id="5449367at2"/>
<dbReference type="eggNOG" id="COG4797">
    <property type="taxonomic scope" value="Bacteria"/>
</dbReference>
<comment type="caution">
    <text evidence="4">The sequence shown here is derived from an EMBL/GenBank/DDBJ whole genome shotgun (WGS) entry which is preliminary data.</text>
</comment>
<name>A3ZNT6_9BACT</name>
<dbReference type="PANTHER" id="PTHR43667:SF2">
    <property type="entry name" value="FATTY ACID C-METHYL TRANSFERASE"/>
    <property type="match status" value="1"/>
</dbReference>
<dbReference type="eggNOG" id="COG0500">
    <property type="taxonomic scope" value="Bacteria"/>
</dbReference>
<dbReference type="CDD" id="cd02440">
    <property type="entry name" value="AdoMet_MTases"/>
    <property type="match status" value="1"/>
</dbReference>
<organism evidence="4 5">
    <name type="scientific">Blastopirellula marina DSM 3645</name>
    <dbReference type="NCBI Taxonomy" id="314230"/>
    <lineage>
        <taxon>Bacteria</taxon>
        <taxon>Pseudomonadati</taxon>
        <taxon>Planctomycetota</taxon>
        <taxon>Planctomycetia</taxon>
        <taxon>Pirellulales</taxon>
        <taxon>Pirellulaceae</taxon>
        <taxon>Blastopirellula</taxon>
    </lineage>
</organism>
<dbReference type="InterPro" id="IPR050723">
    <property type="entry name" value="CFA/CMAS"/>
</dbReference>
<evidence type="ECO:0008006" key="6">
    <source>
        <dbReference type="Google" id="ProtNLM"/>
    </source>
</evidence>
<dbReference type="Pfam" id="PF21782">
    <property type="entry name" value="WHD_PKMT"/>
    <property type="match status" value="1"/>
</dbReference>
<protein>
    <recommendedName>
        <fullName evidence="6">Methyltransferase</fullName>
    </recommendedName>
</protein>
<reference evidence="4 5" key="1">
    <citation type="submission" date="2006-02" db="EMBL/GenBank/DDBJ databases">
        <authorList>
            <person name="Amann R."/>
            <person name="Ferriera S."/>
            <person name="Johnson J."/>
            <person name="Kravitz S."/>
            <person name="Halpern A."/>
            <person name="Remington K."/>
            <person name="Beeson K."/>
            <person name="Tran B."/>
            <person name="Rogers Y.-H."/>
            <person name="Friedman R."/>
            <person name="Venter J.C."/>
        </authorList>
    </citation>
    <scope>NUCLEOTIDE SEQUENCE [LARGE SCALE GENOMIC DNA]</scope>
    <source>
        <strain evidence="4 5">DSM 3645</strain>
    </source>
</reference>
<dbReference type="STRING" id="314230.DSM3645_17570"/>